<dbReference type="Proteomes" id="UP001516472">
    <property type="component" value="Unassembled WGS sequence"/>
</dbReference>
<feature type="signal peptide" evidence="1">
    <location>
        <begin position="1"/>
        <end position="20"/>
    </location>
</feature>
<dbReference type="PANTHER" id="PTHR43019">
    <property type="entry name" value="SERINE ENDOPROTEASE DEGS"/>
    <property type="match status" value="1"/>
</dbReference>
<protein>
    <submittedName>
        <fullName evidence="2">Trypsin-like peptidase domain-containing protein</fullName>
    </submittedName>
</protein>
<dbReference type="PRINTS" id="PR00722">
    <property type="entry name" value="CHYMOTRYPSIN"/>
</dbReference>
<proteinExistence type="predicted"/>
<dbReference type="PANTHER" id="PTHR43019:SF23">
    <property type="entry name" value="PROTEASE DO-LIKE 5, CHLOROPLASTIC"/>
    <property type="match status" value="1"/>
</dbReference>
<name>A0ABR9PPC4_9BACT</name>
<dbReference type="SUPFAM" id="SSF50494">
    <property type="entry name" value="Trypsin-like serine proteases"/>
    <property type="match status" value="1"/>
</dbReference>
<evidence type="ECO:0000256" key="1">
    <source>
        <dbReference type="SAM" id="SignalP"/>
    </source>
</evidence>
<dbReference type="Gene3D" id="2.40.10.120">
    <property type="match status" value="1"/>
</dbReference>
<reference evidence="2 3" key="1">
    <citation type="submission" date="2020-02" db="EMBL/GenBank/DDBJ databases">
        <authorList>
            <person name="Babadi Z.K."/>
            <person name="Risdian C."/>
            <person name="Ebrahimipour G.H."/>
            <person name="Wink J."/>
        </authorList>
    </citation>
    <scope>NUCLEOTIDE SEQUENCE [LARGE SCALE GENOMIC DNA]</scope>
    <source>
        <strain evidence="2 3">ZKHCc1 1396</strain>
    </source>
</reference>
<comment type="caution">
    <text evidence="2">The sequence shown here is derived from an EMBL/GenBank/DDBJ whole genome shotgun (WGS) entry which is preliminary data.</text>
</comment>
<gene>
    <name evidence="2" type="ORF">G4177_16290</name>
</gene>
<dbReference type="InterPro" id="IPR018114">
    <property type="entry name" value="TRYPSIN_HIS"/>
</dbReference>
<dbReference type="InterPro" id="IPR009003">
    <property type="entry name" value="Peptidase_S1_PA"/>
</dbReference>
<evidence type="ECO:0000313" key="2">
    <source>
        <dbReference type="EMBL" id="MBE4749724.1"/>
    </source>
</evidence>
<dbReference type="RefSeq" id="WP_193349175.1">
    <property type="nucleotide sequence ID" value="NZ_CBCSIP010000313.1"/>
</dbReference>
<dbReference type="InterPro" id="IPR001314">
    <property type="entry name" value="Peptidase_S1A"/>
</dbReference>
<dbReference type="PROSITE" id="PS51257">
    <property type="entry name" value="PROKAR_LIPOPROTEIN"/>
    <property type="match status" value="1"/>
</dbReference>
<organism evidence="2 3">
    <name type="scientific">Corallococcus soli</name>
    <dbReference type="NCBI Taxonomy" id="2710757"/>
    <lineage>
        <taxon>Bacteria</taxon>
        <taxon>Pseudomonadati</taxon>
        <taxon>Myxococcota</taxon>
        <taxon>Myxococcia</taxon>
        <taxon>Myxococcales</taxon>
        <taxon>Cystobacterineae</taxon>
        <taxon>Myxococcaceae</taxon>
        <taxon>Corallococcus</taxon>
    </lineage>
</organism>
<evidence type="ECO:0000313" key="3">
    <source>
        <dbReference type="Proteomes" id="UP001516472"/>
    </source>
</evidence>
<dbReference type="EMBL" id="JAAIYO010000004">
    <property type="protein sequence ID" value="MBE4749724.1"/>
    <property type="molecule type" value="Genomic_DNA"/>
</dbReference>
<dbReference type="PROSITE" id="PS00134">
    <property type="entry name" value="TRYPSIN_HIS"/>
    <property type="match status" value="1"/>
</dbReference>
<sequence>MRAWKRGGVTVAFVAVTAWMACGQPVDPEAQDLQKAAAATVTLGEGHCAGVVVGSGRHVLTAAHCVARGQDAGPEHTNFEDGRRLEGRYVFVDRGRDLAVLELEAKAPVAPLEVADALPTPGEPLVFTGRFDRPGAPQQVQLERLGRCPSLPDVPAALFTTMHGIPGDSGAPLVDARMRVVGLVHGGARCSIAAPTADIAPELQRLSQEASQPLARGLPRAPR</sequence>
<accession>A0ABR9PPC4</accession>
<keyword evidence="3" id="KW-1185">Reference proteome</keyword>
<feature type="chain" id="PRO_5045406120" evidence="1">
    <location>
        <begin position="21"/>
        <end position="223"/>
    </location>
</feature>
<keyword evidence="1" id="KW-0732">Signal</keyword>
<dbReference type="Pfam" id="PF13365">
    <property type="entry name" value="Trypsin_2"/>
    <property type="match status" value="1"/>
</dbReference>